<sequence length="111" mass="12651">MLLDLINHPVCVWLRELTIYGKLIRKEEIQAGILNGVVALISWDNERGETADFIGLYVDAHNVYYVKLTVRYIYQCLAFNTISVPVPQLVWLAPPPLPHSELNDATCSIKR</sequence>
<keyword evidence="2" id="KW-1185">Reference proteome</keyword>
<evidence type="ECO:0000313" key="1">
    <source>
        <dbReference type="EMBL" id="MDV7024787.1"/>
    </source>
</evidence>
<proteinExistence type="predicted"/>
<dbReference type="RefSeq" id="WP_317679206.1">
    <property type="nucleotide sequence ID" value="NZ_JAWLOF010000017.1"/>
</dbReference>
<accession>A0ABU4E6P6</accession>
<dbReference type="EMBL" id="JAWLOF010000017">
    <property type="protein sequence ID" value="MDV7024787.1"/>
    <property type="molecule type" value="Genomic_DNA"/>
</dbReference>
<protein>
    <submittedName>
        <fullName evidence="1">Uncharacterized protein</fullName>
    </submittedName>
</protein>
<comment type="caution">
    <text evidence="1">The sequence shown here is derived from an EMBL/GenBank/DDBJ whole genome shotgun (WGS) entry which is preliminary data.</text>
</comment>
<evidence type="ECO:0000313" key="2">
    <source>
        <dbReference type="Proteomes" id="UP001187066"/>
    </source>
</evidence>
<dbReference type="Proteomes" id="UP001187066">
    <property type="component" value="Unassembled WGS sequence"/>
</dbReference>
<gene>
    <name evidence="1" type="ORF">R4P48_19175</name>
</gene>
<reference evidence="1 2" key="1">
    <citation type="submission" date="2023-10" db="EMBL/GenBank/DDBJ databases">
        <authorList>
            <person name="Dale J."/>
        </authorList>
    </citation>
    <scope>NUCLEOTIDE SEQUENCE [LARGE SCALE GENOMIC DNA]</scope>
    <source>
        <strain evidence="1 2">2023EL-00970</strain>
    </source>
</reference>
<name>A0ABU4E6P6_9ENTR</name>
<organism evidence="1 2">
    <name type="scientific">Atlantibacter subterraneus</name>
    <dbReference type="NCBI Taxonomy" id="255519"/>
    <lineage>
        <taxon>Bacteria</taxon>
        <taxon>Pseudomonadati</taxon>
        <taxon>Pseudomonadota</taxon>
        <taxon>Gammaproteobacteria</taxon>
        <taxon>Enterobacterales</taxon>
        <taxon>Enterobacteriaceae</taxon>
        <taxon>Atlantibacter</taxon>
    </lineage>
</organism>